<keyword evidence="1" id="KW-0229">DNA integration</keyword>
<protein>
    <submittedName>
        <fullName evidence="7">Site-specific DNA recombinase</fullName>
    </submittedName>
</protein>
<dbReference type="Proteomes" id="UP000199608">
    <property type="component" value="Unassembled WGS sequence"/>
</dbReference>
<dbReference type="GO" id="GO:0015074">
    <property type="term" value="P:DNA integration"/>
    <property type="evidence" value="ECO:0007669"/>
    <property type="project" value="UniProtKB-KW"/>
</dbReference>
<dbReference type="EMBL" id="FNLL01000008">
    <property type="protein sequence ID" value="SDU42001.1"/>
    <property type="molecule type" value="Genomic_DNA"/>
</dbReference>
<keyword evidence="2" id="KW-0238">DNA-binding</keyword>
<dbReference type="AlphaFoldDB" id="A0A1H2IDD7"/>
<evidence type="ECO:0000259" key="6">
    <source>
        <dbReference type="PROSITE" id="PS51736"/>
    </source>
</evidence>
<dbReference type="RefSeq" id="WP_092235351.1">
    <property type="nucleotide sequence ID" value="NZ_FNLL01000008.1"/>
</dbReference>
<dbReference type="SUPFAM" id="SSF53041">
    <property type="entry name" value="Resolvase-like"/>
    <property type="match status" value="1"/>
</dbReference>
<dbReference type="GO" id="GO:0003677">
    <property type="term" value="F:DNA binding"/>
    <property type="evidence" value="ECO:0007669"/>
    <property type="project" value="UniProtKB-KW"/>
</dbReference>
<dbReference type="Gene3D" id="3.40.50.1390">
    <property type="entry name" value="Resolvase, N-terminal catalytic domain"/>
    <property type="match status" value="1"/>
</dbReference>
<dbReference type="GO" id="GO:0000150">
    <property type="term" value="F:DNA strand exchange activity"/>
    <property type="evidence" value="ECO:0007669"/>
    <property type="project" value="InterPro"/>
</dbReference>
<dbReference type="InterPro" id="IPR006118">
    <property type="entry name" value="Recombinase_CS"/>
</dbReference>
<dbReference type="SMART" id="SM00857">
    <property type="entry name" value="Resolvase"/>
    <property type="match status" value="1"/>
</dbReference>
<evidence type="ECO:0000256" key="3">
    <source>
        <dbReference type="ARBA" id="ARBA00023172"/>
    </source>
</evidence>
<evidence type="ECO:0000256" key="1">
    <source>
        <dbReference type="ARBA" id="ARBA00022908"/>
    </source>
</evidence>
<accession>A0A1H2IDD7</accession>
<gene>
    <name evidence="7" type="ORF">SAMN04487931_10893</name>
</gene>
<dbReference type="PROSITE" id="PS00397">
    <property type="entry name" value="RECOMBINASES_1"/>
    <property type="match status" value="1"/>
</dbReference>
<dbReference type="PROSITE" id="PS51736">
    <property type="entry name" value="RECOMBINASES_3"/>
    <property type="match status" value="1"/>
</dbReference>
<keyword evidence="3" id="KW-0233">DNA recombination</keyword>
<reference evidence="8" key="1">
    <citation type="submission" date="2016-10" db="EMBL/GenBank/DDBJ databases">
        <authorList>
            <person name="Varghese N."/>
            <person name="Submissions S."/>
        </authorList>
    </citation>
    <scope>NUCLEOTIDE SEQUENCE [LARGE SCALE GENOMIC DNA]</scope>
    <source>
        <strain evidence="8">DSM 3384</strain>
    </source>
</reference>
<dbReference type="InterPro" id="IPR050639">
    <property type="entry name" value="SSR_resolvase"/>
</dbReference>
<dbReference type="InterPro" id="IPR006119">
    <property type="entry name" value="Resolv_N"/>
</dbReference>
<dbReference type="Pfam" id="PF00239">
    <property type="entry name" value="Resolvase"/>
    <property type="match status" value="1"/>
</dbReference>
<feature type="domain" description="Resolvase/invertase-type recombinase catalytic" evidence="6">
    <location>
        <begin position="5"/>
        <end position="148"/>
    </location>
</feature>
<dbReference type="PANTHER" id="PTHR30461">
    <property type="entry name" value="DNA-INVERTASE FROM LAMBDOID PROPHAGE"/>
    <property type="match status" value="1"/>
</dbReference>
<evidence type="ECO:0000313" key="8">
    <source>
        <dbReference type="Proteomes" id="UP000199608"/>
    </source>
</evidence>
<feature type="active site" description="O-(5'-phospho-DNA)-serine intermediate" evidence="4 5">
    <location>
        <position position="13"/>
    </location>
</feature>
<dbReference type="CDD" id="cd03768">
    <property type="entry name" value="SR_ResInv"/>
    <property type="match status" value="1"/>
</dbReference>
<keyword evidence="8" id="KW-1185">Reference proteome</keyword>
<dbReference type="InterPro" id="IPR036162">
    <property type="entry name" value="Resolvase-like_N_sf"/>
</dbReference>
<organism evidence="7 8">
    <name type="scientific">Desulfobacula phenolica</name>
    <dbReference type="NCBI Taxonomy" id="90732"/>
    <lineage>
        <taxon>Bacteria</taxon>
        <taxon>Pseudomonadati</taxon>
        <taxon>Thermodesulfobacteriota</taxon>
        <taxon>Desulfobacteria</taxon>
        <taxon>Desulfobacterales</taxon>
        <taxon>Desulfobacteraceae</taxon>
        <taxon>Desulfobacula</taxon>
    </lineage>
</organism>
<sequence>MTENKTIAYLRVSTDGQDLKNQKLDILDYAQKHSFTINDWIEVKVSSRKSTKERLVDQLLDQLETGDCLIVSELSRLGRSVSQIIAIVDELIKKKVKVIIIKQGMIINGKNDIQTKTMITMFSLFAEIERDLISERTKMGLARAKAEGKLIGRPTGKGKSKLDGKENDIQGMLQKGVSRASISKLMGCSWPTLNHFIVTRGLSV</sequence>
<evidence type="ECO:0000313" key="7">
    <source>
        <dbReference type="EMBL" id="SDU42001.1"/>
    </source>
</evidence>
<evidence type="ECO:0000256" key="4">
    <source>
        <dbReference type="PIRSR" id="PIRSR606118-50"/>
    </source>
</evidence>
<name>A0A1H2IDD7_9BACT</name>
<proteinExistence type="predicted"/>
<evidence type="ECO:0000256" key="2">
    <source>
        <dbReference type="ARBA" id="ARBA00023125"/>
    </source>
</evidence>
<dbReference type="PANTHER" id="PTHR30461:SF19">
    <property type="entry name" value="SITE-SPECIFIC RECOMBINASE RESOLVASE FAMILY"/>
    <property type="match status" value="1"/>
</dbReference>
<evidence type="ECO:0000256" key="5">
    <source>
        <dbReference type="PROSITE-ProRule" id="PRU10137"/>
    </source>
</evidence>